<evidence type="ECO:0000256" key="3">
    <source>
        <dbReference type="ARBA" id="ARBA00022692"/>
    </source>
</evidence>
<accession>A0A1I2HEQ5</accession>
<evidence type="ECO:0000313" key="12">
    <source>
        <dbReference type="Proteomes" id="UP000198520"/>
    </source>
</evidence>
<keyword evidence="2 10" id="KW-1003">Cell membrane</keyword>
<keyword evidence="4 10" id="KW-1133">Transmembrane helix</keyword>
<dbReference type="GO" id="GO:0046872">
    <property type="term" value="F:metal ion binding"/>
    <property type="evidence" value="ECO:0007669"/>
    <property type="project" value="UniProtKB-KW"/>
</dbReference>
<gene>
    <name evidence="10" type="primary">fluC</name>
    <name evidence="10" type="synonym">crcB</name>
    <name evidence="11" type="ORF">SAMN04488035_2275</name>
</gene>
<dbReference type="EMBL" id="FONZ01000004">
    <property type="protein sequence ID" value="SFF28079.1"/>
    <property type="molecule type" value="Genomic_DNA"/>
</dbReference>
<name>A0A1I2HEQ5_9MICO</name>
<comment type="activity regulation">
    <text evidence="10">Na(+) is not transported, but it plays an essential structural role and its presence is essential for fluoride channel function.</text>
</comment>
<evidence type="ECO:0000256" key="7">
    <source>
        <dbReference type="ARBA" id="ARBA00035120"/>
    </source>
</evidence>
<sequence>MRTARTLLLVLAGGAAGGLTRALLVTHEGPGAPWLTWAINVVGAFTLGLLLAAWVRPGRSPAWARPLLGTGLLGGFTTFSAVTHAVDRLVADGDVVLAAGYLVATVVVGVLAACAGLVVGGRVAAPDARGNAA</sequence>
<feature type="binding site" evidence="10">
    <location>
        <position position="74"/>
    </location>
    <ligand>
        <name>Na(+)</name>
        <dbReference type="ChEBI" id="CHEBI:29101"/>
        <note>structural</note>
    </ligand>
</feature>
<evidence type="ECO:0000256" key="1">
    <source>
        <dbReference type="ARBA" id="ARBA00004651"/>
    </source>
</evidence>
<dbReference type="GO" id="GO:0062054">
    <property type="term" value="F:fluoride channel activity"/>
    <property type="evidence" value="ECO:0007669"/>
    <property type="project" value="UniProtKB-UniRule"/>
</dbReference>
<keyword evidence="3 10" id="KW-0812">Transmembrane</keyword>
<comment type="similarity">
    <text evidence="7 10">Belongs to the fluoride channel Fluc/FEX (TC 1.A.43) family.</text>
</comment>
<keyword evidence="10" id="KW-0406">Ion transport</keyword>
<dbReference type="STRING" id="285351.SAMN04488035_2275"/>
<evidence type="ECO:0000256" key="6">
    <source>
        <dbReference type="ARBA" id="ARBA00023303"/>
    </source>
</evidence>
<evidence type="ECO:0000256" key="9">
    <source>
        <dbReference type="ARBA" id="ARBA00049940"/>
    </source>
</evidence>
<keyword evidence="10" id="KW-0479">Metal-binding</keyword>
<dbReference type="InterPro" id="IPR003691">
    <property type="entry name" value="FluC"/>
</dbReference>
<reference evidence="12" key="1">
    <citation type="submission" date="2016-10" db="EMBL/GenBank/DDBJ databases">
        <authorList>
            <person name="Varghese N."/>
            <person name="Submissions S."/>
        </authorList>
    </citation>
    <scope>NUCLEOTIDE SEQUENCE [LARGE SCALE GENOMIC DNA]</scope>
    <source>
        <strain evidence="12">DSM 19083</strain>
    </source>
</reference>
<comment type="subcellular location">
    <subcellularLocation>
        <location evidence="1 10">Cell membrane</location>
        <topology evidence="1 10">Multi-pass membrane protein</topology>
    </subcellularLocation>
</comment>
<comment type="catalytic activity">
    <reaction evidence="8">
        <text>fluoride(in) = fluoride(out)</text>
        <dbReference type="Rhea" id="RHEA:76159"/>
        <dbReference type="ChEBI" id="CHEBI:17051"/>
    </reaction>
    <physiologicalReaction direction="left-to-right" evidence="8">
        <dbReference type="Rhea" id="RHEA:76160"/>
    </physiologicalReaction>
</comment>
<proteinExistence type="inferred from homology"/>
<protein>
    <recommendedName>
        <fullName evidence="10">Fluoride-specific ion channel FluC</fullName>
    </recommendedName>
</protein>
<evidence type="ECO:0000256" key="4">
    <source>
        <dbReference type="ARBA" id="ARBA00022989"/>
    </source>
</evidence>
<keyword evidence="10" id="KW-0915">Sodium</keyword>
<keyword evidence="12" id="KW-1185">Reference proteome</keyword>
<dbReference type="Proteomes" id="UP000198520">
    <property type="component" value="Unassembled WGS sequence"/>
</dbReference>
<evidence type="ECO:0000256" key="10">
    <source>
        <dbReference type="HAMAP-Rule" id="MF_00454"/>
    </source>
</evidence>
<dbReference type="AlphaFoldDB" id="A0A1I2HEQ5"/>
<feature type="binding site" evidence="10">
    <location>
        <position position="77"/>
    </location>
    <ligand>
        <name>Na(+)</name>
        <dbReference type="ChEBI" id="CHEBI:29101"/>
        <note>structural</note>
    </ligand>
</feature>
<evidence type="ECO:0000256" key="8">
    <source>
        <dbReference type="ARBA" id="ARBA00035585"/>
    </source>
</evidence>
<dbReference type="HAMAP" id="MF_00454">
    <property type="entry name" value="FluC"/>
    <property type="match status" value="1"/>
</dbReference>
<feature type="transmembrane region" description="Helical" evidence="10">
    <location>
        <begin position="98"/>
        <end position="119"/>
    </location>
</feature>
<feature type="transmembrane region" description="Helical" evidence="10">
    <location>
        <begin position="32"/>
        <end position="55"/>
    </location>
</feature>
<dbReference type="Pfam" id="PF02537">
    <property type="entry name" value="CRCB"/>
    <property type="match status" value="1"/>
</dbReference>
<feature type="transmembrane region" description="Helical" evidence="10">
    <location>
        <begin position="67"/>
        <end position="86"/>
    </location>
</feature>
<keyword evidence="10" id="KW-0813">Transport</keyword>
<dbReference type="RefSeq" id="WP_177191358.1">
    <property type="nucleotide sequence ID" value="NZ_BNAN01000004.1"/>
</dbReference>
<keyword evidence="6 10" id="KW-0407">Ion channel</keyword>
<evidence type="ECO:0000256" key="2">
    <source>
        <dbReference type="ARBA" id="ARBA00022475"/>
    </source>
</evidence>
<dbReference type="GO" id="GO:0140114">
    <property type="term" value="P:cellular detoxification of fluoride"/>
    <property type="evidence" value="ECO:0007669"/>
    <property type="project" value="UniProtKB-UniRule"/>
</dbReference>
<keyword evidence="5 10" id="KW-0472">Membrane</keyword>
<dbReference type="GO" id="GO:0005886">
    <property type="term" value="C:plasma membrane"/>
    <property type="evidence" value="ECO:0007669"/>
    <property type="project" value="UniProtKB-SubCell"/>
</dbReference>
<evidence type="ECO:0000313" key="11">
    <source>
        <dbReference type="EMBL" id="SFF28079.1"/>
    </source>
</evidence>
<evidence type="ECO:0000256" key="5">
    <source>
        <dbReference type="ARBA" id="ARBA00023136"/>
    </source>
</evidence>
<organism evidence="11 12">
    <name type="scientific">Flavimobilis marinus</name>
    <dbReference type="NCBI Taxonomy" id="285351"/>
    <lineage>
        <taxon>Bacteria</taxon>
        <taxon>Bacillati</taxon>
        <taxon>Actinomycetota</taxon>
        <taxon>Actinomycetes</taxon>
        <taxon>Micrococcales</taxon>
        <taxon>Jonesiaceae</taxon>
        <taxon>Flavimobilis</taxon>
    </lineage>
</organism>
<comment type="function">
    <text evidence="9 10">Fluoride-specific ion channel. Important for reducing fluoride concentration in the cell, thus reducing its toxicity.</text>
</comment>